<keyword evidence="8" id="KW-0472">Membrane</keyword>
<dbReference type="SUPFAM" id="SSF47384">
    <property type="entry name" value="Homodimeric domain of signal transducing histidine kinase"/>
    <property type="match status" value="1"/>
</dbReference>
<dbReference type="SMART" id="SM00388">
    <property type="entry name" value="HisKA"/>
    <property type="match status" value="1"/>
</dbReference>
<reference evidence="10" key="2">
    <citation type="journal article" date="2021" name="PeerJ">
        <title>Extensive microbial diversity within the chicken gut microbiome revealed by metagenomics and culture.</title>
        <authorList>
            <person name="Gilroy R."/>
            <person name="Ravi A."/>
            <person name="Getino M."/>
            <person name="Pursley I."/>
            <person name="Horton D.L."/>
            <person name="Alikhan N.F."/>
            <person name="Baker D."/>
            <person name="Gharbi K."/>
            <person name="Hall N."/>
            <person name="Watson M."/>
            <person name="Adriaenssens E.M."/>
            <person name="Foster-Nyarko E."/>
            <person name="Jarju S."/>
            <person name="Secka A."/>
            <person name="Antonio M."/>
            <person name="Oren A."/>
            <person name="Chaudhuri R.R."/>
            <person name="La Ragione R."/>
            <person name="Hildebrand F."/>
            <person name="Pallen M.J."/>
        </authorList>
    </citation>
    <scope>NUCLEOTIDE SEQUENCE</scope>
    <source>
        <strain evidence="10">CHK176-22527</strain>
    </source>
</reference>
<evidence type="ECO:0000259" key="9">
    <source>
        <dbReference type="SMART" id="SM00388"/>
    </source>
</evidence>
<keyword evidence="7" id="KW-0175">Coiled coil</keyword>
<keyword evidence="8" id="KW-1133">Transmembrane helix</keyword>
<keyword evidence="6" id="KW-0902">Two-component regulatory system</keyword>
<dbReference type="AlphaFoldDB" id="A0A9D1KVF7"/>
<proteinExistence type="predicted"/>
<protein>
    <recommendedName>
        <fullName evidence="2">histidine kinase</fullName>
        <ecNumber evidence="2">2.7.13.3</ecNumber>
    </recommendedName>
</protein>
<evidence type="ECO:0000256" key="1">
    <source>
        <dbReference type="ARBA" id="ARBA00000085"/>
    </source>
</evidence>
<dbReference type="Pfam" id="PF00512">
    <property type="entry name" value="HisKA"/>
    <property type="match status" value="1"/>
</dbReference>
<dbReference type="Proteomes" id="UP000824159">
    <property type="component" value="Unassembled WGS sequence"/>
</dbReference>
<dbReference type="EC" id="2.7.13.3" evidence="2"/>
<name>A0A9D1KVF7_9FIRM</name>
<evidence type="ECO:0000313" key="10">
    <source>
        <dbReference type="EMBL" id="HIT99978.1"/>
    </source>
</evidence>
<evidence type="ECO:0000256" key="7">
    <source>
        <dbReference type="SAM" id="Coils"/>
    </source>
</evidence>
<evidence type="ECO:0000313" key="11">
    <source>
        <dbReference type="Proteomes" id="UP000824159"/>
    </source>
</evidence>
<keyword evidence="4" id="KW-0808">Transferase</keyword>
<evidence type="ECO:0000256" key="6">
    <source>
        <dbReference type="ARBA" id="ARBA00023012"/>
    </source>
</evidence>
<dbReference type="InterPro" id="IPR036097">
    <property type="entry name" value="HisK_dim/P_sf"/>
</dbReference>
<comment type="catalytic activity">
    <reaction evidence="1">
        <text>ATP + protein L-histidine = ADP + protein N-phospho-L-histidine.</text>
        <dbReference type="EC" id="2.7.13.3"/>
    </reaction>
</comment>
<dbReference type="Gene3D" id="1.10.287.130">
    <property type="match status" value="1"/>
</dbReference>
<feature type="non-terminal residue" evidence="10">
    <location>
        <position position="289"/>
    </location>
</feature>
<accession>A0A9D1KVF7</accession>
<keyword evidence="3" id="KW-0597">Phosphoprotein</keyword>
<dbReference type="EMBL" id="DVLX01000084">
    <property type="protein sequence ID" value="HIT99978.1"/>
    <property type="molecule type" value="Genomic_DNA"/>
</dbReference>
<dbReference type="CDD" id="cd00082">
    <property type="entry name" value="HisKA"/>
    <property type="match status" value="1"/>
</dbReference>
<keyword evidence="5 10" id="KW-0418">Kinase</keyword>
<evidence type="ECO:0000256" key="4">
    <source>
        <dbReference type="ARBA" id="ARBA00022679"/>
    </source>
</evidence>
<dbReference type="PANTHER" id="PTHR45436">
    <property type="entry name" value="SENSOR HISTIDINE KINASE YKOH"/>
    <property type="match status" value="1"/>
</dbReference>
<dbReference type="InterPro" id="IPR050428">
    <property type="entry name" value="TCS_sensor_his_kinase"/>
</dbReference>
<dbReference type="InterPro" id="IPR003661">
    <property type="entry name" value="HisK_dim/P_dom"/>
</dbReference>
<dbReference type="GO" id="GO:0005886">
    <property type="term" value="C:plasma membrane"/>
    <property type="evidence" value="ECO:0007669"/>
    <property type="project" value="TreeGrafter"/>
</dbReference>
<evidence type="ECO:0000256" key="2">
    <source>
        <dbReference type="ARBA" id="ARBA00012438"/>
    </source>
</evidence>
<feature type="domain" description="Signal transduction histidine kinase dimerisation/phosphoacceptor" evidence="9">
    <location>
        <begin position="195"/>
        <end position="262"/>
    </location>
</feature>
<reference evidence="10" key="1">
    <citation type="submission" date="2020-10" db="EMBL/GenBank/DDBJ databases">
        <authorList>
            <person name="Gilroy R."/>
        </authorList>
    </citation>
    <scope>NUCLEOTIDE SEQUENCE</scope>
    <source>
        <strain evidence="10">CHK176-22527</strain>
    </source>
</reference>
<dbReference type="GO" id="GO:0000155">
    <property type="term" value="F:phosphorelay sensor kinase activity"/>
    <property type="evidence" value="ECO:0007669"/>
    <property type="project" value="InterPro"/>
</dbReference>
<dbReference type="FunFam" id="1.10.287.130:FF:000001">
    <property type="entry name" value="Two-component sensor histidine kinase"/>
    <property type="match status" value="1"/>
</dbReference>
<organism evidence="10 11">
    <name type="scientific">Candidatus Allocopromorpha excrementavium</name>
    <dbReference type="NCBI Taxonomy" id="2840741"/>
    <lineage>
        <taxon>Bacteria</taxon>
        <taxon>Bacillati</taxon>
        <taxon>Bacillota</taxon>
        <taxon>Clostridia</taxon>
        <taxon>Eubacteriales</taxon>
        <taxon>Eubacteriaceae</taxon>
        <taxon>Eubacteriaceae incertae sedis</taxon>
        <taxon>Candidatus Allocopromorpha</taxon>
    </lineage>
</organism>
<evidence type="ECO:0000256" key="3">
    <source>
        <dbReference type="ARBA" id="ARBA00022553"/>
    </source>
</evidence>
<evidence type="ECO:0000256" key="5">
    <source>
        <dbReference type="ARBA" id="ARBA00022777"/>
    </source>
</evidence>
<feature type="coiled-coil region" evidence="7">
    <location>
        <begin position="168"/>
        <end position="195"/>
    </location>
</feature>
<dbReference type="PANTHER" id="PTHR45436:SF5">
    <property type="entry name" value="SENSOR HISTIDINE KINASE TRCS"/>
    <property type="match status" value="1"/>
</dbReference>
<sequence>MLDILIFVLAVISWCYSCETATDGNFSISAKRDFTLAEKVPASYDEFSMPENTENMRSIVFPESFDNLLKNSVYQYQDSDGREHYVYAGRFLTILFSITYLVLFIQLIIIISEIISGARKIRKFLAPLDEIAFKAQVLSSTADFDAQAFDELEKAINDISPAKEGAKINTGNAEMEHLENAINALLDRMRESYRQQSRFVSDASHELRTPIAVLQGYVNMLDRWGKTDENILNESIEAIKSETEHMKKLVEQLLFLARGDSGKTKLNISRFSLNDMIHEVYEESSMIDT</sequence>
<gene>
    <name evidence="10" type="ORF">IAD12_06970</name>
</gene>
<keyword evidence="8" id="KW-0812">Transmembrane</keyword>
<feature type="transmembrane region" description="Helical" evidence="8">
    <location>
        <begin position="91"/>
        <end position="115"/>
    </location>
</feature>
<evidence type="ECO:0000256" key="8">
    <source>
        <dbReference type="SAM" id="Phobius"/>
    </source>
</evidence>
<comment type="caution">
    <text evidence="10">The sequence shown here is derived from an EMBL/GenBank/DDBJ whole genome shotgun (WGS) entry which is preliminary data.</text>
</comment>